<gene>
    <name evidence="1" type="ORF">MSPICULIGERA_LOCUS11418</name>
</gene>
<dbReference type="AlphaFoldDB" id="A0AA36CRB1"/>
<dbReference type="PANTHER" id="PTHR11593">
    <property type="entry name" value="60S RIBOSOMAL PROTEIN L17"/>
    <property type="match status" value="1"/>
</dbReference>
<dbReference type="GO" id="GO:0022625">
    <property type="term" value="C:cytosolic large ribosomal subunit"/>
    <property type="evidence" value="ECO:0007669"/>
    <property type="project" value="TreeGrafter"/>
</dbReference>
<comment type="caution">
    <text evidence="1">The sequence shown here is derived from an EMBL/GenBank/DDBJ whole genome shotgun (WGS) entry which is preliminary data.</text>
</comment>
<dbReference type="Gene3D" id="3.90.470.10">
    <property type="entry name" value="Ribosomal protein L22/L17"/>
    <property type="match status" value="1"/>
</dbReference>
<dbReference type="EMBL" id="CATQJA010002612">
    <property type="protein sequence ID" value="CAJ0573049.1"/>
    <property type="molecule type" value="Genomic_DNA"/>
</dbReference>
<proteinExistence type="predicted"/>
<sequence length="144" mass="16638">MQEKKEIIPFRHFNHCVGRKAQAKTFGVVQGRWPVKSCEFILQLLRNAESNADYKGLDTDVGHIGMLWTAMQVVNDAQSNNIQNVKIWTTNIVVSKDIELSIIYKWHPQPSIHLKWQNKATSETRIILRKCGRSEVVSMAHLIW</sequence>
<keyword evidence="2" id="KW-1185">Reference proteome</keyword>
<name>A0AA36CRB1_9BILA</name>
<accession>A0AA36CRB1</accession>
<dbReference type="SUPFAM" id="SSF54843">
    <property type="entry name" value="Ribosomal protein L22"/>
    <property type="match status" value="1"/>
</dbReference>
<dbReference type="InterPro" id="IPR005721">
    <property type="entry name" value="Ribosomal_uL22_euk/arc"/>
</dbReference>
<dbReference type="Proteomes" id="UP001177023">
    <property type="component" value="Unassembled WGS sequence"/>
</dbReference>
<organism evidence="1 2">
    <name type="scientific">Mesorhabditis spiculigera</name>
    <dbReference type="NCBI Taxonomy" id="96644"/>
    <lineage>
        <taxon>Eukaryota</taxon>
        <taxon>Metazoa</taxon>
        <taxon>Ecdysozoa</taxon>
        <taxon>Nematoda</taxon>
        <taxon>Chromadorea</taxon>
        <taxon>Rhabditida</taxon>
        <taxon>Rhabditina</taxon>
        <taxon>Rhabditomorpha</taxon>
        <taxon>Rhabditoidea</taxon>
        <taxon>Rhabditidae</taxon>
        <taxon>Mesorhabditinae</taxon>
        <taxon>Mesorhabditis</taxon>
    </lineage>
</organism>
<dbReference type="PANTHER" id="PTHR11593:SF10">
    <property type="entry name" value="60S RIBOSOMAL PROTEIN L17"/>
    <property type="match status" value="1"/>
</dbReference>
<protein>
    <recommendedName>
        <fullName evidence="3">60S ribosomal protein L17</fullName>
    </recommendedName>
</protein>
<feature type="non-terminal residue" evidence="1">
    <location>
        <position position="1"/>
    </location>
</feature>
<dbReference type="GO" id="GO:0002181">
    <property type="term" value="P:cytoplasmic translation"/>
    <property type="evidence" value="ECO:0007669"/>
    <property type="project" value="TreeGrafter"/>
</dbReference>
<dbReference type="GO" id="GO:0003735">
    <property type="term" value="F:structural constituent of ribosome"/>
    <property type="evidence" value="ECO:0007669"/>
    <property type="project" value="InterPro"/>
</dbReference>
<evidence type="ECO:0000313" key="2">
    <source>
        <dbReference type="Proteomes" id="UP001177023"/>
    </source>
</evidence>
<evidence type="ECO:0008006" key="3">
    <source>
        <dbReference type="Google" id="ProtNLM"/>
    </source>
</evidence>
<evidence type="ECO:0000313" key="1">
    <source>
        <dbReference type="EMBL" id="CAJ0573049.1"/>
    </source>
</evidence>
<reference evidence="1" key="1">
    <citation type="submission" date="2023-06" db="EMBL/GenBank/DDBJ databases">
        <authorList>
            <person name="Delattre M."/>
        </authorList>
    </citation>
    <scope>NUCLEOTIDE SEQUENCE</scope>
    <source>
        <strain evidence="1">AF72</strain>
    </source>
</reference>
<dbReference type="InterPro" id="IPR036394">
    <property type="entry name" value="Ribosomal_uL22_sf"/>
</dbReference>